<dbReference type="PANTHER" id="PTHR36427:SF3">
    <property type="entry name" value="LARGE RIBOSOMAL SUBUNIT PROTEIN UL1M"/>
    <property type="match status" value="1"/>
</dbReference>
<organism evidence="12">
    <name type="scientific">Caldiarchaeum subterraneum</name>
    <dbReference type="NCBI Taxonomy" id="311458"/>
    <lineage>
        <taxon>Archaea</taxon>
        <taxon>Nitrososphaerota</taxon>
        <taxon>Candidatus Caldarchaeales</taxon>
        <taxon>Candidatus Caldarchaeaceae</taxon>
        <taxon>Candidatus Caldarchaeum</taxon>
    </lineage>
</organism>
<keyword evidence="7 10" id="KW-0689">Ribosomal protein</keyword>
<comment type="subunit">
    <text evidence="10">Part of the 50S ribosomal subunit.</text>
</comment>
<evidence type="ECO:0000256" key="6">
    <source>
        <dbReference type="ARBA" id="ARBA00022884"/>
    </source>
</evidence>
<dbReference type="NCBIfam" id="NF003244">
    <property type="entry name" value="PRK04203.1"/>
    <property type="match status" value="1"/>
</dbReference>
<dbReference type="EMBL" id="DTCM01000093">
    <property type="protein sequence ID" value="HGL41569.1"/>
    <property type="molecule type" value="Genomic_DNA"/>
</dbReference>
<gene>
    <name evidence="10" type="primary">rpl1</name>
    <name evidence="13" type="ORF">ENM30_01465</name>
    <name evidence="12" type="ORF">ENT82_00820</name>
    <name evidence="11" type="ORF">ENU43_07915</name>
</gene>
<dbReference type="InterPro" id="IPR023674">
    <property type="entry name" value="Ribosomal_uL1-like"/>
</dbReference>
<evidence type="ECO:0000313" key="13">
    <source>
        <dbReference type="EMBL" id="HHN51961.1"/>
    </source>
</evidence>
<keyword evidence="3 10" id="KW-0820">tRNA-binding</keyword>
<dbReference type="InterPro" id="IPR002143">
    <property type="entry name" value="Ribosomal_uL1"/>
</dbReference>
<dbReference type="HAMAP" id="MF_01318_A">
    <property type="entry name" value="Ribosomal_uL1_A"/>
    <property type="match status" value="1"/>
</dbReference>
<name>A0A7C4E0Z9_CALS0</name>
<dbReference type="CDD" id="cd00403">
    <property type="entry name" value="Ribosomal_L1"/>
    <property type="match status" value="1"/>
</dbReference>
<sequence>MRSELAKTAEAVKKAKQNKKNTKFKQSVELVINVTGVDLTKPQNRFSEVIELPNDLGRKRRKILVIASGNLALEASKTPGVARVIQKEELEALVGRKKEAKKIASEYDFVLVEPALVGLAARVLGAALGARGKTPIPIPPGSDIQKLVKRYENSVVATLRKSPQVACIVGVEEDPDEKIAENLETVLNRVVEKLEKKRRNIASVYVKTTMGKPVKVEF</sequence>
<keyword evidence="6 10" id="KW-0694">RNA-binding</keyword>
<evidence type="ECO:0000256" key="2">
    <source>
        <dbReference type="ARBA" id="ARBA00022491"/>
    </source>
</evidence>
<dbReference type="Pfam" id="PF00687">
    <property type="entry name" value="Ribosomal_L1"/>
    <property type="match status" value="1"/>
</dbReference>
<dbReference type="GO" id="GO:0003735">
    <property type="term" value="F:structural constituent of ribosome"/>
    <property type="evidence" value="ECO:0007669"/>
    <property type="project" value="InterPro"/>
</dbReference>
<evidence type="ECO:0000256" key="3">
    <source>
        <dbReference type="ARBA" id="ARBA00022555"/>
    </source>
</evidence>
<comment type="caution">
    <text evidence="12">The sequence shown here is derived from an EMBL/GenBank/DDBJ whole genome shotgun (WGS) entry which is preliminary data.</text>
</comment>
<evidence type="ECO:0000256" key="10">
    <source>
        <dbReference type="HAMAP-Rule" id="MF_01318"/>
    </source>
</evidence>
<evidence type="ECO:0000256" key="4">
    <source>
        <dbReference type="ARBA" id="ARBA00022730"/>
    </source>
</evidence>
<keyword evidence="5 10" id="KW-0810">Translation regulation</keyword>
<keyword evidence="2 10" id="KW-0678">Repressor</keyword>
<dbReference type="PANTHER" id="PTHR36427">
    <property type="entry name" value="54S RIBOSOMAL PROTEIN L1, MITOCHONDRIAL"/>
    <property type="match status" value="1"/>
</dbReference>
<comment type="similarity">
    <text evidence="1 10">Belongs to the universal ribosomal protein uL1 family.</text>
</comment>
<comment type="function">
    <text evidence="10">Binds directly to 23S rRNA. Probably involved in E site tRNA release.</text>
</comment>
<evidence type="ECO:0000256" key="7">
    <source>
        <dbReference type="ARBA" id="ARBA00022980"/>
    </source>
</evidence>
<dbReference type="InterPro" id="IPR016095">
    <property type="entry name" value="Ribosomal_uL1_3-a/b-sand"/>
</dbReference>
<evidence type="ECO:0000313" key="12">
    <source>
        <dbReference type="EMBL" id="HGN89662.1"/>
    </source>
</evidence>
<dbReference type="EMBL" id="DRXG01000026">
    <property type="protein sequence ID" value="HHN51961.1"/>
    <property type="molecule type" value="Genomic_DNA"/>
</dbReference>
<protein>
    <recommendedName>
        <fullName evidence="10">Large ribosomal subunit protein uL1</fullName>
    </recommendedName>
</protein>
<dbReference type="GO" id="GO:0015934">
    <property type="term" value="C:large ribosomal subunit"/>
    <property type="evidence" value="ECO:0007669"/>
    <property type="project" value="InterPro"/>
</dbReference>
<dbReference type="SUPFAM" id="SSF56808">
    <property type="entry name" value="Ribosomal protein L1"/>
    <property type="match status" value="1"/>
</dbReference>
<keyword evidence="4 10" id="KW-0699">rRNA-binding</keyword>
<evidence type="ECO:0000313" key="11">
    <source>
        <dbReference type="EMBL" id="HGL41569.1"/>
    </source>
</evidence>
<dbReference type="AlphaFoldDB" id="A0A7C4E0Z9"/>
<keyword evidence="8 10" id="KW-0687">Ribonucleoprotein</keyword>
<dbReference type="PIRSF" id="PIRSF002155">
    <property type="entry name" value="Ribosomal_L1"/>
    <property type="match status" value="1"/>
</dbReference>
<evidence type="ECO:0000256" key="8">
    <source>
        <dbReference type="ARBA" id="ARBA00023274"/>
    </source>
</evidence>
<evidence type="ECO:0000256" key="5">
    <source>
        <dbReference type="ARBA" id="ARBA00022845"/>
    </source>
</evidence>
<dbReference type="Gene3D" id="3.30.190.20">
    <property type="match status" value="1"/>
</dbReference>
<reference evidence="12" key="1">
    <citation type="journal article" date="2020" name="mSystems">
        <title>Genome- and Community-Level Interaction Insights into Carbon Utilization and Element Cycling Functions of Hydrothermarchaeota in Hydrothermal Sediment.</title>
        <authorList>
            <person name="Zhou Z."/>
            <person name="Liu Y."/>
            <person name="Xu W."/>
            <person name="Pan J."/>
            <person name="Luo Z.H."/>
            <person name="Li M."/>
        </authorList>
    </citation>
    <scope>NUCLEOTIDE SEQUENCE [LARGE SCALE GENOMIC DNA]</scope>
    <source>
        <strain evidence="13">SpSt-1073</strain>
        <strain evidence="12">SpSt-613</strain>
        <strain evidence="11">SpSt-669</strain>
    </source>
</reference>
<dbReference type="EMBL" id="DTAD01000011">
    <property type="protein sequence ID" value="HGN89662.1"/>
    <property type="molecule type" value="Genomic_DNA"/>
</dbReference>
<dbReference type="GO" id="GO:0019843">
    <property type="term" value="F:rRNA binding"/>
    <property type="evidence" value="ECO:0007669"/>
    <property type="project" value="UniProtKB-UniRule"/>
</dbReference>
<dbReference type="InterPro" id="IPR028364">
    <property type="entry name" value="Ribosomal_uL1/biogenesis"/>
</dbReference>
<dbReference type="Gene3D" id="3.40.50.790">
    <property type="match status" value="1"/>
</dbReference>
<comment type="function">
    <text evidence="9">Probably involved in E site tRNA release. Binds directly to 23S rRNA.</text>
</comment>
<dbReference type="GO" id="GO:0000049">
    <property type="term" value="F:tRNA binding"/>
    <property type="evidence" value="ECO:0007669"/>
    <property type="project" value="UniProtKB-KW"/>
</dbReference>
<dbReference type="InterPro" id="IPR023669">
    <property type="entry name" value="Ribosomal_uL1_arc"/>
</dbReference>
<dbReference type="GO" id="GO:0006417">
    <property type="term" value="P:regulation of translation"/>
    <property type="evidence" value="ECO:0007669"/>
    <property type="project" value="UniProtKB-KW"/>
</dbReference>
<evidence type="ECO:0000256" key="9">
    <source>
        <dbReference type="ARBA" id="ARBA00045545"/>
    </source>
</evidence>
<dbReference type="GO" id="GO:0006412">
    <property type="term" value="P:translation"/>
    <property type="evidence" value="ECO:0007669"/>
    <property type="project" value="UniProtKB-UniRule"/>
</dbReference>
<evidence type="ECO:0000256" key="1">
    <source>
        <dbReference type="ARBA" id="ARBA00010531"/>
    </source>
</evidence>
<accession>A0A7C4E0Z9</accession>
<comment type="function">
    <text evidence="10">Protein L1 is also a translational repressor protein, it controls the translation of its operon by binding to its mRNA.</text>
</comment>
<proteinExistence type="inferred from homology"/>